<feature type="compositionally biased region" description="Basic residues" evidence="10">
    <location>
        <begin position="300"/>
        <end position="310"/>
    </location>
</feature>
<feature type="region of interest" description="Disordered" evidence="10">
    <location>
        <begin position="297"/>
        <end position="338"/>
    </location>
</feature>
<dbReference type="CDD" id="cd21996">
    <property type="entry name" value="HMG-box_TCF7-like"/>
    <property type="match status" value="1"/>
</dbReference>
<dbReference type="GO" id="GO:0000981">
    <property type="term" value="F:DNA-binding transcription factor activity, RNA polymerase II-specific"/>
    <property type="evidence" value="ECO:0007669"/>
    <property type="project" value="TreeGrafter"/>
</dbReference>
<dbReference type="GO" id="GO:1990907">
    <property type="term" value="C:beta-catenin-TCF complex"/>
    <property type="evidence" value="ECO:0007669"/>
    <property type="project" value="TreeGrafter"/>
</dbReference>
<dbReference type="SUPFAM" id="SSF47095">
    <property type="entry name" value="HMG-box"/>
    <property type="match status" value="1"/>
</dbReference>
<dbReference type="InterPro" id="IPR009071">
    <property type="entry name" value="HMG_box_dom"/>
</dbReference>
<keyword evidence="8 9" id="KW-0539">Nucleus</keyword>
<dbReference type="GO" id="GO:0060070">
    <property type="term" value="P:canonical Wnt signaling pathway"/>
    <property type="evidence" value="ECO:0007669"/>
    <property type="project" value="TreeGrafter"/>
</dbReference>
<dbReference type="SMART" id="SM00398">
    <property type="entry name" value="HMG"/>
    <property type="match status" value="1"/>
</dbReference>
<proteinExistence type="inferred from homology"/>
<feature type="compositionally biased region" description="Low complexity" evidence="10">
    <location>
        <begin position="74"/>
        <end position="88"/>
    </location>
</feature>
<feature type="compositionally biased region" description="Basic and acidic residues" evidence="10">
    <location>
        <begin position="25"/>
        <end position="69"/>
    </location>
</feature>
<accession>A0AA35WHW9</accession>
<dbReference type="GO" id="GO:0000785">
    <property type="term" value="C:chromatin"/>
    <property type="evidence" value="ECO:0007669"/>
    <property type="project" value="TreeGrafter"/>
</dbReference>
<feature type="region of interest" description="Disordered" evidence="10">
    <location>
        <begin position="433"/>
        <end position="458"/>
    </location>
</feature>
<reference evidence="12" key="1">
    <citation type="submission" date="2023-03" db="EMBL/GenBank/DDBJ databases">
        <authorList>
            <person name="Steffen K."/>
            <person name="Cardenas P."/>
        </authorList>
    </citation>
    <scope>NUCLEOTIDE SEQUENCE</scope>
</reference>
<keyword evidence="3" id="KW-0879">Wnt signaling pathway</keyword>
<dbReference type="Pfam" id="PF00505">
    <property type="entry name" value="HMG_box"/>
    <property type="match status" value="1"/>
</dbReference>
<dbReference type="InterPro" id="IPR024940">
    <property type="entry name" value="TCF/LEF"/>
</dbReference>
<evidence type="ECO:0000256" key="3">
    <source>
        <dbReference type="ARBA" id="ARBA00022687"/>
    </source>
</evidence>
<keyword evidence="13" id="KW-1185">Reference proteome</keyword>
<dbReference type="PROSITE" id="PS50118">
    <property type="entry name" value="HMG_BOX_2"/>
    <property type="match status" value="1"/>
</dbReference>
<feature type="compositionally biased region" description="Polar residues" evidence="10">
    <location>
        <begin position="434"/>
        <end position="445"/>
    </location>
</feature>
<feature type="compositionally biased region" description="Basic and acidic residues" evidence="10">
    <location>
        <begin position="375"/>
        <end position="387"/>
    </location>
</feature>
<comment type="similarity">
    <text evidence="2">Belongs to the TCF/LEF family.</text>
</comment>
<evidence type="ECO:0000256" key="5">
    <source>
        <dbReference type="ARBA" id="ARBA00023125"/>
    </source>
</evidence>
<feature type="domain" description="HMG box" evidence="11">
    <location>
        <begin position="225"/>
        <end position="293"/>
    </location>
</feature>
<evidence type="ECO:0000313" key="13">
    <source>
        <dbReference type="Proteomes" id="UP001174909"/>
    </source>
</evidence>
<keyword evidence="4" id="KW-0805">Transcription regulation</keyword>
<evidence type="ECO:0000256" key="7">
    <source>
        <dbReference type="ARBA" id="ARBA00023163"/>
    </source>
</evidence>
<evidence type="ECO:0000256" key="1">
    <source>
        <dbReference type="ARBA" id="ARBA00004123"/>
    </source>
</evidence>
<dbReference type="InterPro" id="IPR036910">
    <property type="entry name" value="HMG_box_dom_sf"/>
</dbReference>
<dbReference type="Proteomes" id="UP001174909">
    <property type="component" value="Unassembled WGS sequence"/>
</dbReference>
<evidence type="ECO:0000259" key="11">
    <source>
        <dbReference type="PROSITE" id="PS50118"/>
    </source>
</evidence>
<dbReference type="AlphaFoldDB" id="A0AA35WHW9"/>
<keyword evidence="6" id="KW-0010">Activator</keyword>
<gene>
    <name evidence="12" type="ORF">GBAR_LOCUS9307</name>
</gene>
<feature type="DNA-binding region" description="HMG box" evidence="9">
    <location>
        <begin position="225"/>
        <end position="293"/>
    </location>
</feature>
<feature type="region of interest" description="Disordered" evidence="10">
    <location>
        <begin position="1"/>
        <end position="88"/>
    </location>
</feature>
<comment type="subcellular location">
    <subcellularLocation>
        <location evidence="1">Nucleus</location>
    </subcellularLocation>
</comment>
<dbReference type="SMART" id="SM01366">
    <property type="entry name" value="c-clamp"/>
    <property type="match status" value="1"/>
</dbReference>
<evidence type="ECO:0000256" key="9">
    <source>
        <dbReference type="PROSITE-ProRule" id="PRU00267"/>
    </source>
</evidence>
<feature type="region of interest" description="Disordered" evidence="10">
    <location>
        <begin position="375"/>
        <end position="418"/>
    </location>
</feature>
<evidence type="ECO:0000256" key="10">
    <source>
        <dbReference type="SAM" id="MobiDB-lite"/>
    </source>
</evidence>
<dbReference type="GO" id="GO:0000978">
    <property type="term" value="F:RNA polymerase II cis-regulatory region sequence-specific DNA binding"/>
    <property type="evidence" value="ECO:0007669"/>
    <property type="project" value="TreeGrafter"/>
</dbReference>
<keyword evidence="7" id="KW-0804">Transcription</keyword>
<dbReference type="FunFam" id="1.10.30.10:FF:000001">
    <property type="entry name" value="transcription factor 7 isoform X2"/>
    <property type="match status" value="1"/>
</dbReference>
<evidence type="ECO:0000256" key="6">
    <source>
        <dbReference type="ARBA" id="ARBA00023159"/>
    </source>
</evidence>
<keyword evidence="5 9" id="KW-0238">DNA-binding</keyword>
<organism evidence="12 13">
    <name type="scientific">Geodia barretti</name>
    <name type="common">Barrett's horny sponge</name>
    <dbReference type="NCBI Taxonomy" id="519541"/>
    <lineage>
        <taxon>Eukaryota</taxon>
        <taxon>Metazoa</taxon>
        <taxon>Porifera</taxon>
        <taxon>Demospongiae</taxon>
        <taxon>Heteroscleromorpha</taxon>
        <taxon>Tetractinellida</taxon>
        <taxon>Astrophorina</taxon>
        <taxon>Geodiidae</taxon>
        <taxon>Geodia</taxon>
    </lineage>
</organism>
<evidence type="ECO:0000256" key="4">
    <source>
        <dbReference type="ARBA" id="ARBA00023015"/>
    </source>
</evidence>
<dbReference type="Gene3D" id="1.10.30.10">
    <property type="entry name" value="High mobility group box domain"/>
    <property type="match status" value="1"/>
</dbReference>
<dbReference type="PANTHER" id="PTHR10373">
    <property type="entry name" value="TRANSCRIPTION FACTOR 7 FAMILY MEMBER"/>
    <property type="match status" value="1"/>
</dbReference>
<evidence type="ECO:0000313" key="12">
    <source>
        <dbReference type="EMBL" id="CAI8014935.1"/>
    </source>
</evidence>
<dbReference type="EMBL" id="CASHTH010001402">
    <property type="protein sequence ID" value="CAI8014935.1"/>
    <property type="molecule type" value="Genomic_DNA"/>
</dbReference>
<dbReference type="PANTHER" id="PTHR10373:SF38">
    <property type="entry name" value="PROTEIN PANGOLIN, ISOFORM J"/>
    <property type="match status" value="1"/>
</dbReference>
<protein>
    <submittedName>
        <fullName evidence="12">Protein pangolin, isoform J</fullName>
    </submittedName>
</protein>
<evidence type="ECO:0000256" key="8">
    <source>
        <dbReference type="ARBA" id="ARBA00023242"/>
    </source>
</evidence>
<comment type="caution">
    <text evidence="12">The sequence shown here is derived from an EMBL/GenBank/DDBJ whole genome shotgun (WGS) entry which is preliminary data.</text>
</comment>
<feature type="compositionally biased region" description="Gly residues" evidence="10">
    <location>
        <begin position="7"/>
        <end position="21"/>
    </location>
</feature>
<sequence>MSAGSGTAAGGGSAAGSGGMGNADPESHYGHDGVKVYCHEGEGEGNEHLDSMDLLDVKSELERDAEKSETPPNASTATASSSSSATTSVSSAVHQIRSVLSPSMVYNGVAGPFVMPPFATAAGTPLYNVAGLRPVKMEGADWAKVTAGGMTTIPAYSYPGLVSGLPMDQTGLRSTYPFMIPGQYVQVPYQHQLQTLTSHAAPNASVQPTSGVITPHQVKEKKPHIKKPLNAFMLFMKEKRAEVIKQCTLKESAAINQILGKMWHKLDRSEQAKYYELAREERARHMQMYPGWSARDNYAVHKKRKRKPKKQSQPEETAVMAEEKDSSGVAPLSPDPNSRKCRARFGLDQQHMWCGPCSGILVSGLRRKKKCIRCSEGDGESAPKPDDTPLEDDVMSGNYEHANTSGSKSEGPGEKLPVANTTFGALVNIETTKDASTSGQSTSSAIPPVTLGNPTATT</sequence>
<evidence type="ECO:0000256" key="2">
    <source>
        <dbReference type="ARBA" id="ARBA00006569"/>
    </source>
</evidence>
<name>A0AA35WHW9_GEOBA</name>